<organism evidence="2 3">
    <name type="scientific">Microbacterium laevaniformans</name>
    <dbReference type="NCBI Taxonomy" id="36807"/>
    <lineage>
        <taxon>Bacteria</taxon>
        <taxon>Bacillati</taxon>
        <taxon>Actinomycetota</taxon>
        <taxon>Actinomycetes</taxon>
        <taxon>Micrococcales</taxon>
        <taxon>Microbacteriaceae</taxon>
        <taxon>Microbacterium</taxon>
    </lineage>
</organism>
<proteinExistence type="predicted"/>
<dbReference type="SUPFAM" id="SSF51338">
    <property type="entry name" value="Composite domain of metallo-dependent hydrolases"/>
    <property type="match status" value="1"/>
</dbReference>
<accession>A0A150HEJ4</accession>
<dbReference type="PANTHER" id="PTHR22642">
    <property type="entry name" value="IMIDAZOLONEPROPIONASE"/>
    <property type="match status" value="1"/>
</dbReference>
<dbReference type="GO" id="GO:0016810">
    <property type="term" value="F:hydrolase activity, acting on carbon-nitrogen (but not peptide) bonds"/>
    <property type="evidence" value="ECO:0007669"/>
    <property type="project" value="InterPro"/>
</dbReference>
<dbReference type="EMBL" id="LRAD01000032">
    <property type="protein sequence ID" value="KXZ60539.1"/>
    <property type="molecule type" value="Genomic_DNA"/>
</dbReference>
<sequence>MSDTCAAATPLSRDRLAPAIAAAGAAITPAHYGAPAESGERSAPTAKADLLVVGRIATGDPAAPRAEAMAVRDGRIVALGSTADLDGLTGPATTVLSPDGVVIPGLIEPHAHIWVSLLTLEWTDVSHAVCPRFDDVVTVLKAAAHATPAGQYVLAKLFDPSLYPGEPALTRDILDRVATDRPVIVLNASMHFAYANSAALDAAGITDATPQPSGGTLDKRDGRLTGVVGESPAVTMLLANLPRPTAAEVGRGIRHVLNEFAGAGVTSMREAMTGTLAGVSEIAMLHQLNGAERLPVRVSTAQFSSLAGCATPAEVAQAWKAAGVTPFSGDAMVRADAWKIVADGSNQGRSGYFLQPYLGETSGGHANWTPESLREVMRAGLDDGWQLMIHTNGDAAVEFALQAAEELLPGRDALRHRFEHASVTTDDQLARMAAVGVSPSFLMDHVYYWGAAFRDTILGPARAARLGRLASALRAGLRPSLHSDYNVTTVQPLRSARTAVLRRLEADGTVLAPEERVSAAEALAAITADAAWQIHADDRGALTAGRRADFAVVDADPWTSDPESWDRIAVNATYIDGVPAFTA</sequence>
<evidence type="ECO:0000259" key="1">
    <source>
        <dbReference type="Pfam" id="PF07969"/>
    </source>
</evidence>
<comment type="caution">
    <text evidence="2">The sequence shown here is derived from an EMBL/GenBank/DDBJ whole genome shotgun (WGS) entry which is preliminary data.</text>
</comment>
<dbReference type="Gene3D" id="3.10.310.70">
    <property type="match status" value="1"/>
</dbReference>
<dbReference type="RefSeq" id="WP_061683001.1">
    <property type="nucleotide sequence ID" value="NZ_LRAD01000032.1"/>
</dbReference>
<dbReference type="CDD" id="cd01300">
    <property type="entry name" value="YtcJ_like"/>
    <property type="match status" value="1"/>
</dbReference>
<protein>
    <submittedName>
        <fullName evidence="2">N-substituted formamide deformylase</fullName>
        <ecNumber evidence="2">3.5.1.91</ecNumber>
    </submittedName>
</protein>
<name>A0A150HEJ4_9MICO</name>
<dbReference type="PANTHER" id="PTHR22642:SF2">
    <property type="entry name" value="PROTEIN LONG AFTER FAR-RED 3"/>
    <property type="match status" value="1"/>
</dbReference>
<feature type="domain" description="Amidohydrolase 3" evidence="1">
    <location>
        <begin position="100"/>
        <end position="579"/>
    </location>
</feature>
<keyword evidence="2" id="KW-0378">Hydrolase</keyword>
<gene>
    <name evidence="2" type="primary">nfdA_2</name>
    <name evidence="2" type="ORF">Mlaev_01620</name>
</gene>
<dbReference type="STRING" id="36807.Mlaev_01620"/>
<dbReference type="InterPro" id="IPR013108">
    <property type="entry name" value="Amidohydro_3"/>
</dbReference>
<dbReference type="AlphaFoldDB" id="A0A150HEJ4"/>
<keyword evidence="3" id="KW-1185">Reference proteome</keyword>
<dbReference type="InterPro" id="IPR032466">
    <property type="entry name" value="Metal_Hydrolase"/>
</dbReference>
<dbReference type="PATRIC" id="fig|36807.3.peg.1641"/>
<dbReference type="Proteomes" id="UP000075357">
    <property type="component" value="Unassembled WGS sequence"/>
</dbReference>
<evidence type="ECO:0000313" key="2">
    <source>
        <dbReference type="EMBL" id="KXZ60539.1"/>
    </source>
</evidence>
<dbReference type="EC" id="3.5.1.91" evidence="2"/>
<reference evidence="2 3" key="1">
    <citation type="submission" date="2016-01" db="EMBL/GenBank/DDBJ databases">
        <title>Draft genome sequences of Microbacterium laevaniformans LCDC 91-0039 and the type strain of Microbacterium hominis LCDC 84-209.</title>
        <authorList>
            <person name="Bernier A.-M."/>
            <person name="Bernard K."/>
        </authorList>
    </citation>
    <scope>NUCLEOTIDE SEQUENCE [LARGE SCALE GENOMIC DNA]</scope>
    <source>
        <strain evidence="2 3">LCDC 91-0039</strain>
    </source>
</reference>
<dbReference type="InterPro" id="IPR033932">
    <property type="entry name" value="YtcJ-like"/>
</dbReference>
<dbReference type="Pfam" id="PF07969">
    <property type="entry name" value="Amidohydro_3"/>
    <property type="match status" value="1"/>
</dbReference>
<dbReference type="Gene3D" id="2.30.40.10">
    <property type="entry name" value="Urease, subunit C, domain 1"/>
    <property type="match status" value="1"/>
</dbReference>
<dbReference type="Gene3D" id="3.20.20.140">
    <property type="entry name" value="Metal-dependent hydrolases"/>
    <property type="match status" value="1"/>
</dbReference>
<dbReference type="SUPFAM" id="SSF51556">
    <property type="entry name" value="Metallo-dependent hydrolases"/>
    <property type="match status" value="1"/>
</dbReference>
<evidence type="ECO:0000313" key="3">
    <source>
        <dbReference type="Proteomes" id="UP000075357"/>
    </source>
</evidence>
<dbReference type="InterPro" id="IPR011059">
    <property type="entry name" value="Metal-dep_hydrolase_composite"/>
</dbReference>